<dbReference type="SUPFAM" id="SSF53098">
    <property type="entry name" value="Ribonuclease H-like"/>
    <property type="match status" value="1"/>
</dbReference>
<dbReference type="CDD" id="cd01650">
    <property type="entry name" value="RT_nLTR_like"/>
    <property type="match status" value="1"/>
</dbReference>
<dbReference type="InterPro" id="IPR012337">
    <property type="entry name" value="RNaseH-like_sf"/>
</dbReference>
<dbReference type="InterPro" id="IPR000477">
    <property type="entry name" value="RT_dom"/>
</dbReference>
<dbReference type="SUPFAM" id="SSF56219">
    <property type="entry name" value="DNase I-like"/>
    <property type="match status" value="1"/>
</dbReference>
<feature type="region of interest" description="Disordered" evidence="1">
    <location>
        <begin position="678"/>
        <end position="701"/>
    </location>
</feature>
<dbReference type="STRING" id="5643.A0A060SQK2"/>
<dbReference type="InterPro" id="IPR002156">
    <property type="entry name" value="RNaseH_domain"/>
</dbReference>
<dbReference type="Pfam" id="PF00075">
    <property type="entry name" value="RNase_H"/>
    <property type="match status" value="1"/>
</dbReference>
<evidence type="ECO:0000313" key="4">
    <source>
        <dbReference type="EMBL" id="CDO76446.1"/>
    </source>
</evidence>
<dbReference type="Pfam" id="PF00078">
    <property type="entry name" value="RVT_1"/>
    <property type="match status" value="1"/>
</dbReference>
<dbReference type="InterPro" id="IPR036397">
    <property type="entry name" value="RNaseH_sf"/>
</dbReference>
<dbReference type="PANTHER" id="PTHR33481">
    <property type="entry name" value="REVERSE TRANSCRIPTASE"/>
    <property type="match status" value="1"/>
</dbReference>
<feature type="compositionally biased region" description="Basic residues" evidence="1">
    <location>
        <begin position="364"/>
        <end position="382"/>
    </location>
</feature>
<feature type="domain" description="RNase H type-1" evidence="3">
    <location>
        <begin position="1703"/>
        <end position="1842"/>
    </location>
</feature>
<comment type="caution">
    <text evidence="4">The sequence shown here is derived from an EMBL/GenBank/DDBJ whole genome shotgun (WGS) entry which is preliminary data.</text>
</comment>
<dbReference type="PANTHER" id="PTHR33481:SF1">
    <property type="entry name" value="ENDONUCLEASE_EXONUCLEASE_PHOSPHATASE DOMAIN-CONTAINING PROTEIN-RELATED"/>
    <property type="match status" value="1"/>
</dbReference>
<dbReference type="Pfam" id="PF14529">
    <property type="entry name" value="Exo_endo_phos_2"/>
    <property type="match status" value="1"/>
</dbReference>
<feature type="region of interest" description="Disordered" evidence="1">
    <location>
        <begin position="294"/>
        <end position="386"/>
    </location>
</feature>
<evidence type="ECO:0000256" key="1">
    <source>
        <dbReference type="SAM" id="MobiDB-lite"/>
    </source>
</evidence>
<dbReference type="EMBL" id="CCBP010000374">
    <property type="protein sequence ID" value="CDO76446.1"/>
    <property type="molecule type" value="Genomic_DNA"/>
</dbReference>
<evidence type="ECO:0000313" key="5">
    <source>
        <dbReference type="Proteomes" id="UP000029665"/>
    </source>
</evidence>
<dbReference type="InterPro" id="IPR043502">
    <property type="entry name" value="DNA/RNA_pol_sf"/>
</dbReference>
<reference evidence="4" key="1">
    <citation type="submission" date="2014-01" db="EMBL/GenBank/DDBJ databases">
        <title>The genome of the white-rot fungus Pycnoporus cinnabarinus: a basidiomycete model with a versatile arsenal for lignocellulosic biomass breakdown.</title>
        <authorList>
            <person name="Levasseur A."/>
            <person name="Lomascolo A."/>
            <person name="Ruiz-Duenas F.J."/>
            <person name="Uzan E."/>
            <person name="Piumi F."/>
            <person name="Kues U."/>
            <person name="Ram A.F.J."/>
            <person name="Murat C."/>
            <person name="Haon M."/>
            <person name="Benoit I."/>
            <person name="Arfi Y."/>
            <person name="Chevret D."/>
            <person name="Drula E."/>
            <person name="Kwon M.J."/>
            <person name="Gouret P."/>
            <person name="Lesage-Meessen L."/>
            <person name="Lombard V."/>
            <person name="Mariette J."/>
            <person name="Noirot C."/>
            <person name="Park J."/>
            <person name="Patyshakuliyeva A."/>
            <person name="Wieneger R.A.B."/>
            <person name="Wosten H.A.B."/>
            <person name="Martin F."/>
            <person name="Coutinho P.M."/>
            <person name="de Vries R."/>
            <person name="Martinez A.T."/>
            <person name="Klopp C."/>
            <person name="Pontarotti P."/>
            <person name="Henrissat B."/>
            <person name="Record E."/>
        </authorList>
    </citation>
    <scope>NUCLEOTIDE SEQUENCE [LARGE SCALE GENOMIC DNA]</scope>
    <source>
        <strain evidence="4">BRFM137</strain>
    </source>
</reference>
<gene>
    <name evidence="4" type="ORF">BN946_scf184781.g23</name>
</gene>
<evidence type="ECO:0000259" key="2">
    <source>
        <dbReference type="PROSITE" id="PS50878"/>
    </source>
</evidence>
<dbReference type="CDD" id="cd09276">
    <property type="entry name" value="Rnase_HI_RT_non_LTR"/>
    <property type="match status" value="1"/>
</dbReference>
<proteinExistence type="predicted"/>
<organism evidence="4 5">
    <name type="scientific">Pycnoporus cinnabarinus</name>
    <name type="common">Cinnabar-red polypore</name>
    <name type="synonym">Trametes cinnabarina</name>
    <dbReference type="NCBI Taxonomy" id="5643"/>
    <lineage>
        <taxon>Eukaryota</taxon>
        <taxon>Fungi</taxon>
        <taxon>Dikarya</taxon>
        <taxon>Basidiomycota</taxon>
        <taxon>Agaricomycotina</taxon>
        <taxon>Agaricomycetes</taxon>
        <taxon>Polyporales</taxon>
        <taxon>Polyporaceae</taxon>
        <taxon>Trametes</taxon>
    </lineage>
</organism>
<protein>
    <recommendedName>
        <fullName evidence="6">Reverse transcriptase domain-containing protein</fullName>
    </recommendedName>
</protein>
<evidence type="ECO:0008006" key="6">
    <source>
        <dbReference type="Google" id="ProtNLM"/>
    </source>
</evidence>
<accession>A0A060SQK2</accession>
<dbReference type="Proteomes" id="UP000029665">
    <property type="component" value="Unassembled WGS sequence"/>
</dbReference>
<sequence>MGIGNGALDLVPPPSPIKRRAPFPFVPPTDTQVLTLHCSPVLLLPTSIDRRPRATRWTPRTTRTRGNARTLKTEKRAVLRRPEVMPPPPQLLLPPSPPHTVVARSPTLLSPLGGDSDLDCDPTTSRDDCLFAGVDADMAPAEFNDALEGSENPAFPEPPASQVHEDLPWSNGFAAVCTALATGLNTLTASIRKHRADISAASPEEFVTGWSLVNASVDRFVATVFDYNGGSFEHVSSVACRMQDSLAAVESQLGRPTPSASYAPYASPALTSLRSGTPASFDADTQIGALPLLERLSTPPPSQSLLHRLGSPAPSSPPLQSSPAGADSYASRLASPRPPTALPRLAARMSPGPDIDPYESAAKSRTRPASRGRSPARKRARHPPRDAERTVYVRFYDEAFQPPESRLNSGILQTQVNAMFERSSDSDLRQFRVASLHWNASGSITLIMNKDPSQAALDAVCRRIAEVLRAPPDKVRADPYRIKISLAFNRVPCEDANGKPIPPHLAAQPLFEHEVWREIASRADTSFRWCPSGNDASACKLVIQFSDDSDGATSRRLLASPVLFPDGVTYAKVLPDRNVVPQCANCWTWGHPVVSCNYPNAICARCGGPHPASLHNKKAACCRDAPGFGGDDFRCPHPPRCCNCDGPHYASDRRACPFFAHRADAAWLAAHPRRLNRDRSNARVDKAALPHPPSDRDDNGRRAHHTHYVLERCAASNIDIVCLQEPWYGPLRPIPSASPTGPAERTEDNMLYGTQLHPAWILVENQKDARVVCHVSRRLANAIVTVDSTVNHRDCMLLSVRLRPDHDPTNILNIYNDAQGSAVAYLAEIADQLPALDVIGGDYNTHATIWDPDYPPDSRTRVGELLDLHAQLGLRLLSPPGVHTHFPHRSNFRATVIDLVWVPNDRDPDLYDIRIAPEERGLSDHALIHVRIPTGEWSYRGAPSIAPKSEAEQHFIAAILASVRARLPQDPRMDTNDELQAVVDQLFDCIFDAWNRNATPTTICNRSRLWWDESCTRARDALLQARARLNYVRIHQPRLVQAAHMAVTAAMRRLKSAIRLRRRQHMDERIRYVAEQQRRVWDLMSWVGPRALPMYRSLIHNGQPLHSLPDLWQALDQTFHAAADRPVDPTILDTLPQREPRRCHPISQAEITDALRSVSTVSTPGWDNLHWRHLKLLVADDHFAGLLRSIYNAILRRGFWPAQFKRAVSVVIPKPYKDDYTRIKSYRPIVLLSTLGKLFEKVISERLHYECQRYGLLHPNQFGGTKAHSTIDAATALVTHIRAGWRKKLVTSCLAFDVAQFFPSMNHDLLCRTLERYGFAPELVRFFWHYLSGRSSCFRWGRATSPWFELPAVGAGQGSALSPILTNIYISPALHILFPQNAGPSVSALQFYVDDGLWIVTTPSVRTNCEILAGLYRRTRETLARLGLLIEGEKNELMHFITTRLARDQQPLPLHLDDGSVVEPAQQWRYLGFRLDPQLTFKAHVNFFAERAMTTVKAMLMLGNSVRGLSPMQKRTLYISCVLPLLTYGVQVWYRSKGVKTLMKPLVAAEHRALRWITGAFRTTPIGAMQAFAGVMPLSLHCRKLQERYFLRIHTLPRSHPLRAAFPHIFKKSRYAPYVRFPVNTLPMTASIPLTEAFPRGKPLITEDFNPLDLECEPGQRVIDLFDDRITRHFDHPKKDNSDALQQWIRENLRPRIDNAHADPDALVFFTDGSAVYSERDGNVGGAAGYRAYHGGRLLRSRTVYTGYTFAYDCELMALSMAIGFAYLKNYRHVHIFADSESALKSLFDTKTGRPAALNACRILRDWFERDERNRLHLHYCPSHCGVDENEAIDADVRYRVFHHGRLRGPLPKSYSYIRSLITSDIMYEWKHTADSDPRAYWGRFHLRHPAFRQIRCTGAFPLKRLSSGPQLTARFIRCVTAHAPTGHYRDRFRYKHQEFTFCGLHSGRPTYQTREHVLLECDYYTRRFRFSAIEDLLQSMDPFYEIERFLKDNPTAFTFDDLPQGYF</sequence>
<dbReference type="GO" id="GO:0004523">
    <property type="term" value="F:RNA-DNA hybrid ribonuclease activity"/>
    <property type="evidence" value="ECO:0007669"/>
    <property type="project" value="InterPro"/>
</dbReference>
<keyword evidence="5" id="KW-1185">Reference proteome</keyword>
<dbReference type="HOGENOM" id="CLU_235747_0_0_1"/>
<dbReference type="GO" id="GO:0003676">
    <property type="term" value="F:nucleic acid binding"/>
    <property type="evidence" value="ECO:0007669"/>
    <property type="project" value="InterPro"/>
</dbReference>
<dbReference type="Gene3D" id="3.30.420.10">
    <property type="entry name" value="Ribonuclease H-like superfamily/Ribonuclease H"/>
    <property type="match status" value="1"/>
</dbReference>
<dbReference type="InterPro" id="IPR036691">
    <property type="entry name" value="Endo/exonu/phosph_ase_sf"/>
</dbReference>
<feature type="domain" description="Reverse transcriptase" evidence="2">
    <location>
        <begin position="1193"/>
        <end position="1475"/>
    </location>
</feature>
<name>A0A060SQK2_PYCCI</name>
<evidence type="ECO:0000259" key="3">
    <source>
        <dbReference type="PROSITE" id="PS50879"/>
    </source>
</evidence>
<dbReference type="InterPro" id="IPR005135">
    <property type="entry name" value="Endo/exonuclease/phosphatase"/>
</dbReference>
<feature type="compositionally biased region" description="Low complexity" evidence="1">
    <location>
        <begin position="309"/>
        <end position="326"/>
    </location>
</feature>
<dbReference type="PROSITE" id="PS50879">
    <property type="entry name" value="RNASE_H_1"/>
    <property type="match status" value="1"/>
</dbReference>
<dbReference type="PROSITE" id="PS50878">
    <property type="entry name" value="RT_POL"/>
    <property type="match status" value="1"/>
</dbReference>
<dbReference type="Gene3D" id="3.60.10.10">
    <property type="entry name" value="Endonuclease/exonuclease/phosphatase"/>
    <property type="match status" value="1"/>
</dbReference>
<dbReference type="SUPFAM" id="SSF56672">
    <property type="entry name" value="DNA/RNA polymerases"/>
    <property type="match status" value="1"/>
</dbReference>
<dbReference type="OrthoDB" id="412006at2759"/>